<dbReference type="eggNOG" id="arCOG01877">
    <property type="taxonomic scope" value="Archaea"/>
</dbReference>
<accession>A8AAH8</accession>
<dbReference type="Proteomes" id="UP000000262">
    <property type="component" value="Chromosome"/>
</dbReference>
<dbReference type="AlphaFoldDB" id="A8AAH8"/>
<evidence type="ECO:0000313" key="3">
    <source>
        <dbReference type="Proteomes" id="UP000000262"/>
    </source>
</evidence>
<dbReference type="OrthoDB" id="33991at2157"/>
<organism evidence="2 3">
    <name type="scientific">Ignicoccus hospitalis (strain KIN4/I / DSM 18386 / JCM 14125)</name>
    <dbReference type="NCBI Taxonomy" id="453591"/>
    <lineage>
        <taxon>Archaea</taxon>
        <taxon>Thermoproteota</taxon>
        <taxon>Thermoprotei</taxon>
        <taxon>Desulfurococcales</taxon>
        <taxon>Desulfurococcaceae</taxon>
        <taxon>Ignicoccus</taxon>
    </lineage>
</organism>
<dbReference type="GO" id="GO:0003871">
    <property type="term" value="F:5-methyltetrahydropteroyltriglutamate-homocysteine S-methyltransferase activity"/>
    <property type="evidence" value="ECO:0007669"/>
    <property type="project" value="InterPro"/>
</dbReference>
<name>A8AAH8_IGNH4</name>
<dbReference type="InterPro" id="IPR038071">
    <property type="entry name" value="UROD/MetE-like_sf"/>
</dbReference>
<keyword evidence="3" id="KW-1185">Reference proteome</keyword>
<dbReference type="Pfam" id="PF08267">
    <property type="entry name" value="Meth_synt_1"/>
    <property type="match status" value="1"/>
</dbReference>
<dbReference type="InterPro" id="IPR013215">
    <property type="entry name" value="Cbl-indep_Met_Synth_N"/>
</dbReference>
<evidence type="ECO:0000259" key="1">
    <source>
        <dbReference type="Pfam" id="PF08267"/>
    </source>
</evidence>
<sequence length="332" mass="38166">MRLKVVASHPGGYPRPPELRKSIDAYNAGKLDFTSLRSAWERSTKRVIMEQVEEGLDLLTTGHLLWDDVFRPFVSTWEGFELPEVGGYYRFYELNFYYKRAKVKGPIYPLRPVTLGEHRLAYQVSPRPLKAHLPGPLTFALHVDNQYYERMEELMSDLTSALAYEAVALSQYVDYIYLEEPALVDPEVPAEAKQLGIEYINVIAQAVDVPVVVKTYFKNPENVYEMLLDLSVDGIGFDMTSWNYDDAKATFSEYGYPYPIIEFGVTDALNVKLEHIEETAAKTLNLIEEVDANEVHVSASYRYDVLPYSYIRKKMRRLAEIAFKLRELVNEG</sequence>
<evidence type="ECO:0000313" key="2">
    <source>
        <dbReference type="EMBL" id="ABU81930.1"/>
    </source>
</evidence>
<gene>
    <name evidence="2" type="ordered locus">Igni_0748</name>
</gene>
<feature type="domain" description="Cobalamin-independent methionine synthase MetE N-terminal" evidence="1">
    <location>
        <begin position="128"/>
        <end position="282"/>
    </location>
</feature>
<proteinExistence type="predicted"/>
<dbReference type="HOGENOM" id="CLU_040013_3_1_2"/>
<dbReference type="EMBL" id="CP000816">
    <property type="protein sequence ID" value="ABU81930.1"/>
    <property type="molecule type" value="Genomic_DNA"/>
</dbReference>
<dbReference type="KEGG" id="iho:Igni_0748"/>
<dbReference type="PANTHER" id="PTHR30519">
    <property type="entry name" value="5-METHYLTETRAHYDROPTEROYLTRIGLUTAMATE--HOMOCYSTEINE METHYLTRANSFERASE"/>
    <property type="match status" value="1"/>
</dbReference>
<dbReference type="GO" id="GO:0008652">
    <property type="term" value="P:amino acid biosynthetic process"/>
    <property type="evidence" value="ECO:0007669"/>
    <property type="project" value="InterPro"/>
</dbReference>
<dbReference type="RefSeq" id="WP_012122894.1">
    <property type="nucleotide sequence ID" value="NC_009776.1"/>
</dbReference>
<dbReference type="Gene3D" id="3.20.20.210">
    <property type="match status" value="1"/>
</dbReference>
<dbReference type="GO" id="GO:0008270">
    <property type="term" value="F:zinc ion binding"/>
    <property type="evidence" value="ECO:0007669"/>
    <property type="project" value="InterPro"/>
</dbReference>
<protein>
    <submittedName>
        <fullName evidence="2">Cobalamin-independent synthase MetE, N-terminal domain protein</fullName>
    </submittedName>
</protein>
<dbReference type="STRING" id="453591.Igni_0748"/>
<dbReference type="SUPFAM" id="SSF51726">
    <property type="entry name" value="UROD/MetE-like"/>
    <property type="match status" value="1"/>
</dbReference>
<dbReference type="GeneID" id="5562256"/>
<reference evidence="2 3" key="1">
    <citation type="journal article" date="2008" name="Genome Biol.">
        <title>A genomic analysis of the archaeal system Ignicoccus hospitalis-Nanoarchaeum equitans.</title>
        <authorList>
            <person name="Podar M."/>
            <person name="Anderson I."/>
            <person name="Makarova K.S."/>
            <person name="Elkins J.G."/>
            <person name="Ivanova N."/>
            <person name="Wall M.A."/>
            <person name="Lykidis A."/>
            <person name="Mavromatis K."/>
            <person name="Sun H."/>
            <person name="Hudson M.E."/>
            <person name="Chen W."/>
            <person name="Deciu C."/>
            <person name="Hutchison D."/>
            <person name="Eads J.R."/>
            <person name="Anderson A."/>
            <person name="Fernandes F."/>
            <person name="Szeto E."/>
            <person name="Lapidus A."/>
            <person name="Kyrpides N.C."/>
            <person name="Saier M.H.Jr."/>
            <person name="Richardson P.M."/>
            <person name="Rachel R."/>
            <person name="Huber H."/>
            <person name="Eisen J.A."/>
            <person name="Koonin E.V."/>
            <person name="Keller M."/>
            <person name="Stetter K.O."/>
        </authorList>
    </citation>
    <scope>NUCLEOTIDE SEQUENCE [LARGE SCALE GENOMIC DNA]</scope>
    <source>
        <strain evidence="3">KIN4/I / DSM 18386 / JCM 14125</strain>
    </source>
</reference>
<dbReference type="PhylomeDB" id="A8AAH8"/>